<dbReference type="AlphaFoldDB" id="A0A1G6TMK1"/>
<keyword evidence="2" id="KW-1185">Reference proteome</keyword>
<protein>
    <submittedName>
        <fullName evidence="1">Alpha-ribazole phosphatase</fullName>
    </submittedName>
</protein>
<proteinExistence type="predicted"/>
<accession>A0A1G6TMK1</accession>
<dbReference type="SMART" id="SM00855">
    <property type="entry name" value="PGAM"/>
    <property type="match status" value="1"/>
</dbReference>
<name>A0A1G6TMK1_9BURK</name>
<dbReference type="InterPro" id="IPR029033">
    <property type="entry name" value="His_PPase_superfam"/>
</dbReference>
<organism evidence="1 2">
    <name type="scientific">Paracidovorax valerianellae</name>
    <dbReference type="NCBI Taxonomy" id="187868"/>
    <lineage>
        <taxon>Bacteria</taxon>
        <taxon>Pseudomonadati</taxon>
        <taxon>Pseudomonadota</taxon>
        <taxon>Betaproteobacteria</taxon>
        <taxon>Burkholderiales</taxon>
        <taxon>Comamonadaceae</taxon>
        <taxon>Paracidovorax</taxon>
    </lineage>
</organism>
<dbReference type="Proteomes" id="UP000198781">
    <property type="component" value="Unassembled WGS sequence"/>
</dbReference>
<dbReference type="OrthoDB" id="5296884at2"/>
<dbReference type="Gene3D" id="3.40.50.1240">
    <property type="entry name" value="Phosphoglycerate mutase-like"/>
    <property type="match status" value="1"/>
</dbReference>
<evidence type="ECO:0000313" key="1">
    <source>
        <dbReference type="EMBL" id="SDD29726.1"/>
    </source>
</evidence>
<evidence type="ECO:0000313" key="2">
    <source>
        <dbReference type="Proteomes" id="UP000198781"/>
    </source>
</evidence>
<reference evidence="1 2" key="1">
    <citation type="submission" date="2016-10" db="EMBL/GenBank/DDBJ databases">
        <authorList>
            <person name="de Groot N.N."/>
        </authorList>
    </citation>
    <scope>NUCLEOTIDE SEQUENCE [LARGE SCALE GENOMIC DNA]</scope>
    <source>
        <strain evidence="1 2">DSM 16619</strain>
    </source>
</reference>
<dbReference type="RefSeq" id="WP_092743431.1">
    <property type="nucleotide sequence ID" value="NZ_FMZC01000005.1"/>
</dbReference>
<dbReference type="STRING" id="187868.SAMN05192589_105179"/>
<dbReference type="InterPro" id="IPR013078">
    <property type="entry name" value="His_Pase_superF_clade-1"/>
</dbReference>
<dbReference type="Pfam" id="PF00300">
    <property type="entry name" value="His_Phos_1"/>
    <property type="match status" value="1"/>
</dbReference>
<dbReference type="SUPFAM" id="SSF53254">
    <property type="entry name" value="Phosphoglycerate mutase-like"/>
    <property type="match status" value="1"/>
</dbReference>
<sequence length="203" mass="21884">MTRRLWLVRHALPLVAPGLCYGALDVPADPAATADAARRLAQALPDTLAAVHHSPLQRCEHLAHALLALRPDLACSPDARIAEMDFGTWEGRAWNDIARADIDAWTLSFHGARPSGGDSLAAMLHRVGAALDDARKTSRDCDGDVLWITHAGVARCVQWLQAEPVRMPRADEWPVPAPGYGEWMTVPLGEVTTGAIAGEHRSG</sequence>
<dbReference type="EMBL" id="FMZC01000005">
    <property type="protein sequence ID" value="SDD29726.1"/>
    <property type="molecule type" value="Genomic_DNA"/>
</dbReference>
<gene>
    <name evidence="1" type="ORF">SAMN05192589_105179</name>
</gene>